<accession>A0A7C3EW30</accession>
<sequence>MSLFSDFLDPKTTIILQLAFSKAKQRLPLSTSIVISTALFTYVTNFNYEMGFTGISFSLFVFLVAIVITVFSFALEYDTVDELKMFINIGVSPSDIFTLGISRVLLLSMTGYFIGILFMVAYPITVIENYKVFYTFLFCLAFGILPPMYSSLKSLRISLLGKQSFKPIIEKEIPSILSIEEMDELKEFIEWKIIEVPELLPIGITVSKENRPEMEVVCRYIGDAGREATVMLSTVGLSATEALKNDETLPLAIVKLTLRPKGYPLMECMEVKKGKKMTNTYIANSLGAWIRQQVIEYKVYKGKRRALH</sequence>
<feature type="transmembrane region" description="Helical" evidence="1">
    <location>
        <begin position="54"/>
        <end position="75"/>
    </location>
</feature>
<name>A0A7C3EW30_9CREN</name>
<feature type="transmembrane region" description="Helical" evidence="1">
    <location>
        <begin position="96"/>
        <end position="120"/>
    </location>
</feature>
<reference evidence="2" key="1">
    <citation type="journal article" date="2020" name="mSystems">
        <title>Genome- and Community-Level Interaction Insights into Carbon Utilization and Element Cycling Functions of Hydrothermarchaeota in Hydrothermal Sediment.</title>
        <authorList>
            <person name="Zhou Z."/>
            <person name="Liu Y."/>
            <person name="Xu W."/>
            <person name="Pan J."/>
            <person name="Luo Z.H."/>
            <person name="Li M."/>
        </authorList>
    </citation>
    <scope>NUCLEOTIDE SEQUENCE [LARGE SCALE GENOMIC DNA]</scope>
    <source>
        <strain evidence="2">SpSt-468</strain>
    </source>
</reference>
<feature type="transmembrane region" description="Helical" evidence="1">
    <location>
        <begin position="27"/>
        <end position="48"/>
    </location>
</feature>
<protein>
    <submittedName>
        <fullName evidence="2">Uncharacterized protein</fullName>
    </submittedName>
</protein>
<keyword evidence="1" id="KW-0472">Membrane</keyword>
<evidence type="ECO:0000256" key="1">
    <source>
        <dbReference type="SAM" id="Phobius"/>
    </source>
</evidence>
<dbReference type="AlphaFoldDB" id="A0A7C3EW30"/>
<gene>
    <name evidence="2" type="ORF">ENS19_03080</name>
</gene>
<dbReference type="EMBL" id="DSTX01000002">
    <property type="protein sequence ID" value="HFK20243.1"/>
    <property type="molecule type" value="Genomic_DNA"/>
</dbReference>
<keyword evidence="1" id="KW-0812">Transmembrane</keyword>
<feature type="transmembrane region" description="Helical" evidence="1">
    <location>
        <begin position="132"/>
        <end position="152"/>
    </location>
</feature>
<proteinExistence type="predicted"/>
<organism evidence="2">
    <name type="scientific">Candidatus Methanomethylicus mesodigestus</name>
    <dbReference type="NCBI Taxonomy" id="1867258"/>
    <lineage>
        <taxon>Archaea</taxon>
        <taxon>Thermoproteota</taxon>
        <taxon>Methanosuratincolia</taxon>
        <taxon>Candidatus Methanomethylicales</taxon>
        <taxon>Candidatus Methanomethylicaceae</taxon>
        <taxon>Candidatus Methanomethylicus</taxon>
    </lineage>
</organism>
<comment type="caution">
    <text evidence="2">The sequence shown here is derived from an EMBL/GenBank/DDBJ whole genome shotgun (WGS) entry which is preliminary data.</text>
</comment>
<evidence type="ECO:0000313" key="2">
    <source>
        <dbReference type="EMBL" id="HFK20243.1"/>
    </source>
</evidence>
<keyword evidence="1" id="KW-1133">Transmembrane helix</keyword>